<sequence>MSSVGSHVTTPRNVPAQNWEASPGESPSRSPRPAKPVGSGVKAMAAMFEIASTSPPSKDPTAFHGIILPTPMQQQMVVGWADTDASRPSGVLSQYTVNASPTKKSPAKSGTPRSAVVRSDSTQSDNNSWITAIRHGDDDSRGLGEENGGCDEPQIKGHAPVRRLGSDDERYHGGRQEAGDENKASTAVVPQSTHPVLEHKPGVSAMTPHWGQQQRYRDNSSSSRRLARRQVSFSQTETDSYSTAKNPHAQRSSRTPSPNSDHDHAAAVASATAITTPGTAAPPSALPPDRDSTISTATDEAAADGSPAPGTGRGSTGTSNSHSSPDKSKSSKTPALHAQIRTLQKQLEARAEEAQQLRRLVDAKHDAEPVVVALREQLRRAERECRTWRERAEAAEKRVAMFERLAAAARARMARRGSSGGLDRHERGMSVGGGAAATAGMNAGDAAADDYEDDYDDGDDMGCEDGGDTSADGEVEVDVEPLSEALPGNHQQRSDNKGYCDVQAGEKIKKRRLQTQQLLLKKKNEIKRSGGASRPLMLRSGPAARRRKQLPAAAARSLSLSSAGGHTEDDDVVAHRIRMSFRRKAAAHHPGGDDAGADGDDEQGDDADADADGDGDGGGDVDRGDVGLSGGHEQHQQQHASRGICDDVGRCRSSTSDGGGRLSAAAASMWMAAAEALLEGDEK</sequence>
<evidence type="ECO:0000256" key="1">
    <source>
        <dbReference type="SAM" id="MobiDB-lite"/>
    </source>
</evidence>
<feature type="compositionally biased region" description="Acidic residues" evidence="1">
    <location>
        <begin position="595"/>
        <end position="619"/>
    </location>
</feature>
<dbReference type="GeneID" id="85328243"/>
<proteinExistence type="predicted"/>
<evidence type="ECO:0000313" key="3">
    <source>
        <dbReference type="Proteomes" id="UP001172101"/>
    </source>
</evidence>
<feature type="region of interest" description="Disordered" evidence="1">
    <location>
        <begin position="522"/>
        <end position="567"/>
    </location>
</feature>
<evidence type="ECO:0000313" key="2">
    <source>
        <dbReference type="EMBL" id="KAK0728282.1"/>
    </source>
</evidence>
<comment type="caution">
    <text evidence="2">The sequence shown here is derived from an EMBL/GenBank/DDBJ whole genome shotgun (WGS) entry which is preliminary data.</text>
</comment>
<feature type="compositionally biased region" description="Polar residues" evidence="1">
    <location>
        <begin position="210"/>
        <end position="224"/>
    </location>
</feature>
<keyword evidence="3" id="KW-1185">Reference proteome</keyword>
<reference evidence="2" key="1">
    <citation type="submission" date="2023-06" db="EMBL/GenBank/DDBJ databases">
        <title>Genome-scale phylogeny and comparative genomics of the fungal order Sordariales.</title>
        <authorList>
            <consortium name="Lawrence Berkeley National Laboratory"/>
            <person name="Hensen N."/>
            <person name="Bonometti L."/>
            <person name="Westerberg I."/>
            <person name="Brannstrom I.O."/>
            <person name="Guillou S."/>
            <person name="Cros-Aarteil S."/>
            <person name="Calhoun S."/>
            <person name="Haridas S."/>
            <person name="Kuo A."/>
            <person name="Mondo S."/>
            <person name="Pangilinan J."/>
            <person name="Riley R."/>
            <person name="LaButti K."/>
            <person name="Andreopoulos B."/>
            <person name="Lipzen A."/>
            <person name="Chen C."/>
            <person name="Yanf M."/>
            <person name="Daum C."/>
            <person name="Ng V."/>
            <person name="Clum A."/>
            <person name="Steindorff A."/>
            <person name="Ohm R."/>
            <person name="Martin F."/>
            <person name="Silar P."/>
            <person name="Natvig D."/>
            <person name="Lalanne C."/>
            <person name="Gautier V."/>
            <person name="Ament-velasquez S.L."/>
            <person name="Kruys A."/>
            <person name="Hutchinson M.I."/>
            <person name="Powell A.J."/>
            <person name="Barry K."/>
            <person name="Miller A.N."/>
            <person name="Grigoriev I.V."/>
            <person name="Debuchy R."/>
            <person name="Gladieux P."/>
            <person name="Thoren M.H."/>
            <person name="Johannesson H."/>
        </authorList>
    </citation>
    <scope>NUCLEOTIDE SEQUENCE</scope>
    <source>
        <strain evidence="2">SMH2392-1A</strain>
    </source>
</reference>
<organism evidence="2 3">
    <name type="scientific">Lasiosphaeria miniovina</name>
    <dbReference type="NCBI Taxonomy" id="1954250"/>
    <lineage>
        <taxon>Eukaryota</taxon>
        <taxon>Fungi</taxon>
        <taxon>Dikarya</taxon>
        <taxon>Ascomycota</taxon>
        <taxon>Pezizomycotina</taxon>
        <taxon>Sordariomycetes</taxon>
        <taxon>Sordariomycetidae</taxon>
        <taxon>Sordariales</taxon>
        <taxon>Lasiosphaeriaceae</taxon>
        <taxon>Lasiosphaeria</taxon>
    </lineage>
</organism>
<dbReference type="EMBL" id="JAUIRO010000002">
    <property type="protein sequence ID" value="KAK0728282.1"/>
    <property type="molecule type" value="Genomic_DNA"/>
</dbReference>
<feature type="compositionally biased region" description="Basic and acidic residues" evidence="1">
    <location>
        <begin position="164"/>
        <end position="183"/>
    </location>
</feature>
<feature type="compositionally biased region" description="Polar residues" evidence="1">
    <location>
        <begin position="1"/>
        <end position="16"/>
    </location>
</feature>
<dbReference type="Proteomes" id="UP001172101">
    <property type="component" value="Unassembled WGS sequence"/>
</dbReference>
<feature type="compositionally biased region" description="Polar residues" evidence="1">
    <location>
        <begin position="119"/>
        <end position="130"/>
    </location>
</feature>
<feature type="compositionally biased region" description="Basic and acidic residues" evidence="1">
    <location>
        <begin position="134"/>
        <end position="144"/>
    </location>
</feature>
<feature type="compositionally biased region" description="Acidic residues" evidence="1">
    <location>
        <begin position="447"/>
        <end position="473"/>
    </location>
</feature>
<accession>A0AA40B671</accession>
<feature type="region of interest" description="Disordered" evidence="1">
    <location>
        <begin position="1"/>
        <end position="40"/>
    </location>
</feature>
<feature type="compositionally biased region" description="Low complexity" evidence="1">
    <location>
        <begin position="305"/>
        <end position="323"/>
    </location>
</feature>
<feature type="compositionally biased region" description="Low complexity" evidence="1">
    <location>
        <begin position="266"/>
        <end position="283"/>
    </location>
</feature>
<feature type="compositionally biased region" description="Polar residues" evidence="1">
    <location>
        <begin position="91"/>
        <end position="103"/>
    </location>
</feature>
<feature type="compositionally biased region" description="Low complexity" evidence="1">
    <location>
        <begin position="552"/>
        <end position="563"/>
    </location>
</feature>
<feature type="compositionally biased region" description="Polar residues" evidence="1">
    <location>
        <begin position="184"/>
        <end position="194"/>
    </location>
</feature>
<feature type="compositionally biased region" description="Polar residues" evidence="1">
    <location>
        <begin position="231"/>
        <end position="259"/>
    </location>
</feature>
<name>A0AA40B671_9PEZI</name>
<feature type="region of interest" description="Disordered" evidence="1">
    <location>
        <begin position="446"/>
        <end position="473"/>
    </location>
</feature>
<feature type="compositionally biased region" description="Low complexity" evidence="1">
    <location>
        <begin position="20"/>
        <end position="31"/>
    </location>
</feature>
<dbReference type="RefSeq" id="XP_060301137.1">
    <property type="nucleotide sequence ID" value="XM_060444973.1"/>
</dbReference>
<feature type="region of interest" description="Disordered" evidence="1">
    <location>
        <begin position="84"/>
        <end position="339"/>
    </location>
</feature>
<feature type="region of interest" description="Disordered" evidence="1">
    <location>
        <begin position="583"/>
        <end position="664"/>
    </location>
</feature>
<gene>
    <name evidence="2" type="ORF">B0T26DRAFT_748523</name>
</gene>
<dbReference type="AlphaFoldDB" id="A0AA40B671"/>
<feature type="region of interest" description="Disordered" evidence="1">
    <location>
        <begin position="48"/>
        <end position="67"/>
    </location>
</feature>
<protein>
    <submittedName>
        <fullName evidence="2">Uncharacterized protein</fullName>
    </submittedName>
</protein>